<dbReference type="PANTHER" id="PTHR45829">
    <property type="entry name" value="MITOCHONDRIAL CARRIER PROTEIN RIM2"/>
    <property type="match status" value="1"/>
</dbReference>
<evidence type="ECO:0000256" key="3">
    <source>
        <dbReference type="ARBA" id="ARBA00022448"/>
    </source>
</evidence>
<evidence type="ECO:0000256" key="7">
    <source>
        <dbReference type="ARBA" id="ARBA00022989"/>
    </source>
</evidence>
<evidence type="ECO:0000256" key="1">
    <source>
        <dbReference type="ARBA" id="ARBA00004448"/>
    </source>
</evidence>
<dbReference type="PROSITE" id="PS50920">
    <property type="entry name" value="SOLCAR"/>
    <property type="match status" value="3"/>
</dbReference>
<evidence type="ECO:0000256" key="11">
    <source>
        <dbReference type="RuleBase" id="RU000488"/>
    </source>
</evidence>
<keyword evidence="13" id="KW-1185">Reference proteome</keyword>
<evidence type="ECO:0000256" key="8">
    <source>
        <dbReference type="ARBA" id="ARBA00023128"/>
    </source>
</evidence>
<evidence type="ECO:0000313" key="13">
    <source>
        <dbReference type="Proteomes" id="UP001174909"/>
    </source>
</evidence>
<evidence type="ECO:0000256" key="5">
    <source>
        <dbReference type="ARBA" id="ARBA00022737"/>
    </source>
</evidence>
<keyword evidence="3 11" id="KW-0813">Transport</keyword>
<evidence type="ECO:0000256" key="4">
    <source>
        <dbReference type="ARBA" id="ARBA00022692"/>
    </source>
</evidence>
<protein>
    <submittedName>
        <fullName evidence="12">Solute carrier family 25 member 36</fullName>
    </submittedName>
</protein>
<gene>
    <name evidence="12" type="ORF">GBAR_LOCUS17804</name>
</gene>
<dbReference type="GO" id="GO:0015218">
    <property type="term" value="F:pyrimidine nucleotide transmembrane transporter activity"/>
    <property type="evidence" value="ECO:0007669"/>
    <property type="project" value="InterPro"/>
</dbReference>
<sequence length="310" mass="34106">MSVEPLTHFIAGGLAGAAGTAVTCPLEVVKTRLQTEVGQGLIRHYGLQPAVSVAGSMEGHMTTVLVPRGLAYARHLFQTEGGLAFFKGLAPSLFGIIPTRALYFTAYSQAKQFYNSVFRYESAAVHLASAVTAGITTTTATSPIWVVKTQIQLDTRPGKSLGPRRCIKRIYNLDGLRGFYRGLTASYAGTLETAIHFVIYEHMKKVLSSNRQRDLELTECMFAAAAAKMTASSLCYPHEVCRTRLRQNVTRSERRYHNFLQTLRVVWFEEGVNGLYGGMGAHLIRVVPNTAIVFFTYEAVVRILGSGRDC</sequence>
<dbReference type="PANTHER" id="PTHR45829:SF4">
    <property type="entry name" value="MITOCHONDRIAL CARRIER PROTEIN RIM2"/>
    <property type="match status" value="1"/>
</dbReference>
<dbReference type="InterPro" id="IPR002067">
    <property type="entry name" value="MCP"/>
</dbReference>
<feature type="repeat" description="Solcar" evidence="10">
    <location>
        <begin position="121"/>
        <end position="206"/>
    </location>
</feature>
<accession>A0AA35WRQ8</accession>
<evidence type="ECO:0000256" key="9">
    <source>
        <dbReference type="ARBA" id="ARBA00023136"/>
    </source>
</evidence>
<comment type="similarity">
    <text evidence="2 11">Belongs to the mitochondrial carrier (TC 2.A.29) family.</text>
</comment>
<keyword evidence="8" id="KW-0496">Mitochondrion</keyword>
<dbReference type="PRINTS" id="PR00926">
    <property type="entry name" value="MITOCARRIER"/>
</dbReference>
<dbReference type="SUPFAM" id="SSF103506">
    <property type="entry name" value="Mitochondrial carrier"/>
    <property type="match status" value="1"/>
</dbReference>
<evidence type="ECO:0000256" key="2">
    <source>
        <dbReference type="ARBA" id="ARBA00006375"/>
    </source>
</evidence>
<dbReference type="Pfam" id="PF00153">
    <property type="entry name" value="Mito_carr"/>
    <property type="match status" value="3"/>
</dbReference>
<proteinExistence type="inferred from homology"/>
<dbReference type="InterPro" id="IPR049562">
    <property type="entry name" value="SLC25A33/36-like"/>
</dbReference>
<dbReference type="Gene3D" id="1.50.40.10">
    <property type="entry name" value="Mitochondrial carrier domain"/>
    <property type="match status" value="2"/>
</dbReference>
<name>A0AA35WRQ8_GEOBA</name>
<evidence type="ECO:0000313" key="12">
    <source>
        <dbReference type="EMBL" id="CAI8031343.1"/>
    </source>
</evidence>
<dbReference type="GO" id="GO:1990519">
    <property type="term" value="P:pyrimidine nucleotide import into mitochondrion"/>
    <property type="evidence" value="ECO:0007669"/>
    <property type="project" value="TreeGrafter"/>
</dbReference>
<keyword evidence="6" id="KW-0999">Mitochondrion inner membrane</keyword>
<evidence type="ECO:0000256" key="6">
    <source>
        <dbReference type="ARBA" id="ARBA00022792"/>
    </source>
</evidence>
<keyword evidence="4 10" id="KW-0812">Transmembrane</keyword>
<dbReference type="InterPro" id="IPR018108">
    <property type="entry name" value="MCP_transmembrane"/>
</dbReference>
<feature type="repeat" description="Solcar" evidence="10">
    <location>
        <begin position="215"/>
        <end position="303"/>
    </location>
</feature>
<keyword evidence="7" id="KW-1133">Transmembrane helix</keyword>
<comment type="caution">
    <text evidence="12">The sequence shown here is derived from an EMBL/GenBank/DDBJ whole genome shotgun (WGS) entry which is preliminary data.</text>
</comment>
<comment type="subcellular location">
    <subcellularLocation>
        <location evidence="1">Mitochondrion inner membrane</location>
        <topology evidence="1">Multi-pass membrane protein</topology>
    </subcellularLocation>
</comment>
<dbReference type="InterPro" id="IPR023395">
    <property type="entry name" value="MCP_dom_sf"/>
</dbReference>
<dbReference type="Proteomes" id="UP001174909">
    <property type="component" value="Unassembled WGS sequence"/>
</dbReference>
<dbReference type="GO" id="GO:0005743">
    <property type="term" value="C:mitochondrial inner membrane"/>
    <property type="evidence" value="ECO:0007669"/>
    <property type="project" value="UniProtKB-SubCell"/>
</dbReference>
<keyword evidence="5" id="KW-0677">Repeat</keyword>
<dbReference type="AlphaFoldDB" id="A0AA35WRQ8"/>
<keyword evidence="9 10" id="KW-0472">Membrane</keyword>
<feature type="repeat" description="Solcar" evidence="10">
    <location>
        <begin position="3"/>
        <end position="113"/>
    </location>
</feature>
<evidence type="ECO:0000256" key="10">
    <source>
        <dbReference type="PROSITE-ProRule" id="PRU00282"/>
    </source>
</evidence>
<reference evidence="12" key="1">
    <citation type="submission" date="2023-03" db="EMBL/GenBank/DDBJ databases">
        <authorList>
            <person name="Steffen K."/>
            <person name="Cardenas P."/>
        </authorList>
    </citation>
    <scope>NUCLEOTIDE SEQUENCE</scope>
</reference>
<dbReference type="EMBL" id="CASHTH010002529">
    <property type="protein sequence ID" value="CAI8031343.1"/>
    <property type="molecule type" value="Genomic_DNA"/>
</dbReference>
<organism evidence="12 13">
    <name type="scientific">Geodia barretti</name>
    <name type="common">Barrett's horny sponge</name>
    <dbReference type="NCBI Taxonomy" id="519541"/>
    <lineage>
        <taxon>Eukaryota</taxon>
        <taxon>Metazoa</taxon>
        <taxon>Porifera</taxon>
        <taxon>Demospongiae</taxon>
        <taxon>Heteroscleromorpha</taxon>
        <taxon>Tetractinellida</taxon>
        <taxon>Astrophorina</taxon>
        <taxon>Geodiidae</taxon>
        <taxon>Geodia</taxon>
    </lineage>
</organism>